<evidence type="ECO:0000313" key="3">
    <source>
        <dbReference type="EMBL" id="VFT97600.1"/>
    </source>
</evidence>
<keyword evidence="1" id="KW-1133">Transmembrane helix</keyword>
<feature type="transmembrane region" description="Helical" evidence="1">
    <location>
        <begin position="223"/>
        <end position="244"/>
    </location>
</feature>
<sequence>MELLRRSLGGGDGSFNEKDLETSRVLLFIFLVVIFVAALELALHHIERVCRKHHKYAKMLHKTTQGPFPSLVVSLTLVELMIVGLIYMVVKFCVYTKIAAAGGPVYYAMDAADLFVFFVTMALVFQSIVVFVRLRKSNMAMDKLSVMTAADLVAIGQKRMEEAKTRSWWTRHCVWRKYEDRMEMKLLGQFFLDVYKLPQLFSFAKYIREVQDSQIAKLIEVDLSTWMLLLGVLALYFVCTGELHATYRVDRNPSRLVIFGVFVCLLSVAMLGFYFYLKKLVTLLLQHATHRALEGSSATLNLANKQEFLFEAMNDVIDAETHENADIPADAAIQQMRDVAEELYHGKMRNDNWVKADLWCQLVGSAYRKCTGKSHTHKNSLRSKLMNERPINLPFFSRKACHVVMQSMLIANGFYYALMINCVLVVTGWDVLLIFLLLLPLLFNTFVLAPDIVRQFSILHGTWRVGRKKLSSVIEHFAQVEKMKQRMCVQIHCFFREQGKTIEDLQAALEAADAADSEANDGFIDIDVCREVLKDFGFLFARHKFNTFVRLEFDTKGETIKYADLLKILAHAPSPESISAFRHMQSMHH</sequence>
<keyword evidence="4" id="KW-1185">Reference proteome</keyword>
<gene>
    <name evidence="3" type="primary">Aste57867_20923</name>
    <name evidence="2" type="ORF">As57867_020855</name>
    <name evidence="3" type="ORF">ASTE57867_20923</name>
</gene>
<feature type="transmembrane region" description="Helical" evidence="1">
    <location>
        <begin position="403"/>
        <end position="426"/>
    </location>
</feature>
<dbReference type="OrthoDB" id="68481at2759"/>
<keyword evidence="1" id="KW-0812">Transmembrane</keyword>
<dbReference type="EMBL" id="VJMH01006938">
    <property type="protein sequence ID" value="KAF0687313.1"/>
    <property type="molecule type" value="Genomic_DNA"/>
</dbReference>
<proteinExistence type="predicted"/>
<feature type="transmembrane region" description="Helical" evidence="1">
    <location>
        <begin position="114"/>
        <end position="134"/>
    </location>
</feature>
<dbReference type="Proteomes" id="UP000332933">
    <property type="component" value="Unassembled WGS sequence"/>
</dbReference>
<accession>A0A485LGT3</accession>
<feature type="transmembrane region" description="Helical" evidence="1">
    <location>
        <begin position="25"/>
        <end position="46"/>
    </location>
</feature>
<dbReference type="EMBL" id="CAADRA010006964">
    <property type="protein sequence ID" value="VFT97600.1"/>
    <property type="molecule type" value="Genomic_DNA"/>
</dbReference>
<evidence type="ECO:0000313" key="4">
    <source>
        <dbReference type="Proteomes" id="UP000332933"/>
    </source>
</evidence>
<feature type="transmembrane region" description="Helical" evidence="1">
    <location>
        <begin position="67"/>
        <end position="90"/>
    </location>
</feature>
<organism evidence="3 4">
    <name type="scientific">Aphanomyces stellatus</name>
    <dbReference type="NCBI Taxonomy" id="120398"/>
    <lineage>
        <taxon>Eukaryota</taxon>
        <taxon>Sar</taxon>
        <taxon>Stramenopiles</taxon>
        <taxon>Oomycota</taxon>
        <taxon>Saprolegniomycetes</taxon>
        <taxon>Saprolegniales</taxon>
        <taxon>Verrucalvaceae</taxon>
        <taxon>Aphanomyces</taxon>
    </lineage>
</organism>
<reference evidence="2" key="2">
    <citation type="submission" date="2019-06" db="EMBL/GenBank/DDBJ databases">
        <title>Genomics analysis of Aphanomyces spp. identifies a new class of oomycete effector associated with host adaptation.</title>
        <authorList>
            <person name="Gaulin E."/>
        </authorList>
    </citation>
    <scope>NUCLEOTIDE SEQUENCE</scope>
    <source>
        <strain evidence="2">CBS 578.67</strain>
    </source>
</reference>
<evidence type="ECO:0000256" key="1">
    <source>
        <dbReference type="SAM" id="Phobius"/>
    </source>
</evidence>
<feature type="transmembrane region" description="Helical" evidence="1">
    <location>
        <begin position="256"/>
        <end position="277"/>
    </location>
</feature>
<protein>
    <submittedName>
        <fullName evidence="3">Aste57867_20923 protein</fullName>
    </submittedName>
</protein>
<keyword evidence="1" id="KW-0472">Membrane</keyword>
<dbReference type="AlphaFoldDB" id="A0A485LGT3"/>
<name>A0A485LGT3_9STRA</name>
<reference evidence="3 4" key="1">
    <citation type="submission" date="2019-03" db="EMBL/GenBank/DDBJ databases">
        <authorList>
            <person name="Gaulin E."/>
            <person name="Dumas B."/>
        </authorList>
    </citation>
    <scope>NUCLEOTIDE SEQUENCE [LARGE SCALE GENOMIC DNA]</scope>
    <source>
        <strain evidence="3">CBS 568.67</strain>
    </source>
</reference>
<evidence type="ECO:0000313" key="2">
    <source>
        <dbReference type="EMBL" id="KAF0687313.1"/>
    </source>
</evidence>